<protein>
    <recommendedName>
        <fullName evidence="4">Tox-PAAR-like domain-containing protein</fullName>
    </recommendedName>
</protein>
<keyword evidence="3" id="KW-1185">Reference proteome</keyword>
<gene>
    <name evidence="2" type="ORF">ABID19_000145</name>
</gene>
<evidence type="ECO:0000313" key="2">
    <source>
        <dbReference type="EMBL" id="MET3577130.1"/>
    </source>
</evidence>
<organism evidence="2 3">
    <name type="scientific">Mesorhizobium robiniae</name>
    <dbReference type="NCBI Taxonomy" id="559315"/>
    <lineage>
        <taxon>Bacteria</taxon>
        <taxon>Pseudomonadati</taxon>
        <taxon>Pseudomonadota</taxon>
        <taxon>Alphaproteobacteria</taxon>
        <taxon>Hyphomicrobiales</taxon>
        <taxon>Phyllobacteriaceae</taxon>
        <taxon>Mesorhizobium</taxon>
    </lineage>
</organism>
<feature type="coiled-coil region" evidence="1">
    <location>
        <begin position="287"/>
        <end position="331"/>
    </location>
</feature>
<dbReference type="Pfam" id="PF13665">
    <property type="entry name" value="Tox-PAAR-like"/>
    <property type="match status" value="1"/>
</dbReference>
<name>A0ABV2GFR8_9HYPH</name>
<proteinExistence type="predicted"/>
<evidence type="ECO:0008006" key="4">
    <source>
        <dbReference type="Google" id="ProtNLM"/>
    </source>
</evidence>
<accession>A0ABV2GFR8</accession>
<dbReference type="EMBL" id="JBEPMC010000001">
    <property type="protein sequence ID" value="MET3577130.1"/>
    <property type="molecule type" value="Genomic_DNA"/>
</dbReference>
<dbReference type="CDD" id="cd14740">
    <property type="entry name" value="PAAR_4"/>
    <property type="match status" value="1"/>
</dbReference>
<keyword evidence="1" id="KW-0175">Coiled coil</keyword>
<dbReference type="Proteomes" id="UP001549204">
    <property type="component" value="Unassembled WGS sequence"/>
</dbReference>
<sequence length="355" mass="37751">MTVFANGREISSEAQGCKVIAAFPDVCFTPPENPATPPGVPVPYPDFGFDSDLASGSGTVKIGNKPISQENSSKYKKCSGDEAGAAAKKGIITSKNTGKIYAQAWSSDVKVESKGVVRLGDMSTSNHASNTGDAPPMVIAGMPAPPTFETDTCLVGSYEDTQGTCADRGGQAHHIIPDEYLRKTNREKAEATAKRVAGTKRKDTTRLDDTFPRIDQGCCICVGGNANGAAANEARPTTKKGKQAKTAIVAKGKAHAKTSGGKSLATLRGHGFLHQFDDKFRKLSPTVDNALDTANDLLDEIVEYEQGGVDAECAEKAKECIKKQFAAAKEKGAKLKQITPRSEESIERRLERLDV</sequence>
<dbReference type="RefSeq" id="WP_354487203.1">
    <property type="nucleotide sequence ID" value="NZ_JBEPMC010000001.1"/>
</dbReference>
<evidence type="ECO:0000256" key="1">
    <source>
        <dbReference type="SAM" id="Coils"/>
    </source>
</evidence>
<reference evidence="2 3" key="1">
    <citation type="submission" date="2024-06" db="EMBL/GenBank/DDBJ databases">
        <title>Genomic Encyclopedia of Type Strains, Phase IV (KMG-IV): sequencing the most valuable type-strain genomes for metagenomic binning, comparative biology and taxonomic classification.</title>
        <authorList>
            <person name="Goeker M."/>
        </authorList>
    </citation>
    <scope>NUCLEOTIDE SEQUENCE [LARGE SCALE GENOMIC DNA]</scope>
    <source>
        <strain evidence="2 3">DSM 100022</strain>
    </source>
</reference>
<comment type="caution">
    <text evidence="2">The sequence shown here is derived from an EMBL/GenBank/DDBJ whole genome shotgun (WGS) entry which is preliminary data.</text>
</comment>
<evidence type="ECO:0000313" key="3">
    <source>
        <dbReference type="Proteomes" id="UP001549204"/>
    </source>
</evidence>